<dbReference type="InterPro" id="IPR038461">
    <property type="entry name" value="Schlafen_AlbA_2_dom_sf"/>
</dbReference>
<dbReference type="InterPro" id="IPR007421">
    <property type="entry name" value="Schlafen_AlbA_2_dom"/>
</dbReference>
<reference evidence="3 4" key="1">
    <citation type="submission" date="2016-10" db="EMBL/GenBank/DDBJ databases">
        <title>Marinobacter salinus sp. nov., a moderately halophilic bacterium isolated from a tidal flat environment.</title>
        <authorList>
            <person name="Park S.-J."/>
        </authorList>
    </citation>
    <scope>NUCLEOTIDE SEQUENCE [LARGE SCALE GENOMIC DNA]</scope>
    <source>
        <strain evidence="3 4">Hb8</strain>
    </source>
</reference>
<dbReference type="Proteomes" id="UP000177445">
    <property type="component" value="Chromosome"/>
</dbReference>
<proteinExistence type="predicted"/>
<protein>
    <recommendedName>
        <fullName evidence="2">Schlafen AlbA-2 domain-containing protein</fullName>
    </recommendedName>
</protein>
<keyword evidence="4" id="KW-1185">Reference proteome</keyword>
<organism evidence="3 4">
    <name type="scientific">Marinobacter salinus</name>
    <dbReference type="NCBI Taxonomy" id="1874317"/>
    <lineage>
        <taxon>Bacteria</taxon>
        <taxon>Pseudomonadati</taxon>
        <taxon>Pseudomonadota</taxon>
        <taxon>Gammaproteobacteria</taxon>
        <taxon>Pseudomonadales</taxon>
        <taxon>Marinobacteraceae</taxon>
        <taxon>Marinobacter</taxon>
    </lineage>
</organism>
<evidence type="ECO:0000256" key="1">
    <source>
        <dbReference type="SAM" id="MobiDB-lite"/>
    </source>
</evidence>
<sequence length="334" mass="37910">MKKYKTIQKTTRELLRNGEGQLVDYKRDAKGLHTEDLIAFANADGGTILIGVEEIERNGQQQGRVVGSKIDDGTLLQILNKAQECDPPITMVIGVENLNKEPLIRVDVPRSPNRPHGTRGGTYKKRESNRNKGFSQRELLDTFLERESEVFVKRFRAAVDGLEKSLDDVQAITFQMASEISFGLDEVKERVLDSLEHISGNANEALESTEESKSVLEELSGQMDRIENHLAELPSKRDIQLLQISIDSIIHAHSLPDPNLEHKLRIVRDQANLYALQANDLFMEQELPEEFYQDIRRRFPFLSNESINEAVDSARTSNLKLWESFKQGPTKGNE</sequence>
<gene>
    <name evidence="3" type="ORF">BKP64_06325</name>
</gene>
<dbReference type="Gene3D" id="3.30.950.30">
    <property type="entry name" value="Schlafen, AAA domain"/>
    <property type="match status" value="1"/>
</dbReference>
<dbReference type="EMBL" id="CP017715">
    <property type="protein sequence ID" value="AOY87819.1"/>
    <property type="molecule type" value="Genomic_DNA"/>
</dbReference>
<dbReference type="STRING" id="1874317.BKP64_06325"/>
<dbReference type="Pfam" id="PF04326">
    <property type="entry name" value="SLFN_AlbA_2"/>
    <property type="match status" value="1"/>
</dbReference>
<dbReference type="OrthoDB" id="8456725at2"/>
<name>A0A1D9GJP8_9GAMM</name>
<evidence type="ECO:0000259" key="2">
    <source>
        <dbReference type="Pfam" id="PF04326"/>
    </source>
</evidence>
<feature type="domain" description="Schlafen AlbA-2" evidence="2">
    <location>
        <begin position="19"/>
        <end position="130"/>
    </location>
</feature>
<dbReference type="KEGG" id="msq:BKP64_06325"/>
<evidence type="ECO:0000313" key="3">
    <source>
        <dbReference type="EMBL" id="AOY87819.1"/>
    </source>
</evidence>
<feature type="region of interest" description="Disordered" evidence="1">
    <location>
        <begin position="107"/>
        <end position="131"/>
    </location>
</feature>
<dbReference type="RefSeq" id="WP_070967456.1">
    <property type="nucleotide sequence ID" value="NZ_CP017715.1"/>
</dbReference>
<dbReference type="PANTHER" id="PTHR30595:SF6">
    <property type="entry name" value="SCHLAFEN ALBA-2 DOMAIN-CONTAINING PROTEIN"/>
    <property type="match status" value="1"/>
</dbReference>
<evidence type="ECO:0000313" key="4">
    <source>
        <dbReference type="Proteomes" id="UP000177445"/>
    </source>
</evidence>
<dbReference type="AlphaFoldDB" id="A0A1D9GJP8"/>
<accession>A0A1D9GJP8</accession>
<dbReference type="PANTHER" id="PTHR30595">
    <property type="entry name" value="GLPR-RELATED TRANSCRIPTIONAL REPRESSOR"/>
    <property type="match status" value="1"/>
</dbReference>